<evidence type="ECO:0000256" key="4">
    <source>
        <dbReference type="ARBA" id="ARBA00022801"/>
    </source>
</evidence>
<accession>A0A7J6UB77</accession>
<evidence type="ECO:0000256" key="6">
    <source>
        <dbReference type="SAM" id="SignalP"/>
    </source>
</evidence>
<reference evidence="7 8" key="1">
    <citation type="submission" date="2020-04" db="EMBL/GenBank/DDBJ databases">
        <title>Perkinsus olseni comparative genomics.</title>
        <authorList>
            <person name="Bogema D.R."/>
        </authorList>
    </citation>
    <scope>NUCLEOTIDE SEQUENCE [LARGE SCALE GENOMIC DNA]</scope>
    <source>
        <strain evidence="7 8">ATCC PRA-207</strain>
    </source>
</reference>
<dbReference type="GO" id="GO:0004185">
    <property type="term" value="F:serine-type carboxypeptidase activity"/>
    <property type="evidence" value="ECO:0007669"/>
    <property type="project" value="InterPro"/>
</dbReference>
<comment type="caution">
    <text evidence="7">The sequence shown here is derived from an EMBL/GenBank/DDBJ whole genome shotgun (WGS) entry which is preliminary data.</text>
</comment>
<evidence type="ECO:0000313" key="7">
    <source>
        <dbReference type="EMBL" id="KAF4754442.1"/>
    </source>
</evidence>
<dbReference type="InterPro" id="IPR001563">
    <property type="entry name" value="Peptidase_S10"/>
</dbReference>
<evidence type="ECO:0000313" key="8">
    <source>
        <dbReference type="Proteomes" id="UP000553632"/>
    </source>
</evidence>
<dbReference type="Gene3D" id="3.40.50.1820">
    <property type="entry name" value="alpha/beta hydrolase"/>
    <property type="match status" value="1"/>
</dbReference>
<keyword evidence="3" id="KW-0645">Protease</keyword>
<dbReference type="SUPFAM" id="SSF53474">
    <property type="entry name" value="alpha/beta-Hydrolases"/>
    <property type="match status" value="1"/>
</dbReference>
<dbReference type="PANTHER" id="PTHR11802:SF113">
    <property type="entry name" value="SERINE CARBOXYPEPTIDASE CTSA-4.1"/>
    <property type="match status" value="1"/>
</dbReference>
<dbReference type="Pfam" id="PF00450">
    <property type="entry name" value="Peptidase_S10"/>
    <property type="match status" value="1"/>
</dbReference>
<proteinExistence type="inferred from homology"/>
<evidence type="ECO:0000256" key="5">
    <source>
        <dbReference type="ARBA" id="ARBA00023180"/>
    </source>
</evidence>
<keyword evidence="5" id="KW-0325">Glycoprotein</keyword>
<dbReference type="InterPro" id="IPR029058">
    <property type="entry name" value="AB_hydrolase_fold"/>
</dbReference>
<gene>
    <name evidence="7" type="ORF">FOZ63_021553</name>
</gene>
<dbReference type="Gene3D" id="1.10.287.410">
    <property type="match status" value="1"/>
</dbReference>
<sequence>MPTILSSLHALLLVMVSACQDDRNSPPSLRGPQNGGVLCPLSPGAQHFGYITLSAGINCGSSGLYYRYFYGIIEADKSPQTSPTFLYIGGGLGGSSIGTATHLHGPCTMDPKGKTQLLNPYSWTENANSIWVDAPGPTGFSLGPIEPGLVEVVANLANFLRVLFKNHGSLNRDLHLVGNSASASLVAMLGSIIVRKPQLKINLKGVMMRYGVVGPLSIYQGCLTMSRGRRMLPAEELAQMAQDLKTCKTKIAKCNSGGSGGPPDLGACQDATTFCESVTHGPVEEKGTSLYDVRAPTDEDDQYFKIKPGPVNEFLNKINVQTELGASKEFVEVNEEVLEAFDKFITYDTTSFVVDLLNEGIKVVVVAGNYDYITNAIGNLNWMTSLKGKDNYGEKLRAVQPKTLKYPKGGVLGTVRALKYATTGAKIAFINVTDGGHYSDLNNPRGIQRSFQDFLYGRLW</sequence>
<organism evidence="7 8">
    <name type="scientific">Perkinsus olseni</name>
    <name type="common">Perkinsus atlanticus</name>
    <dbReference type="NCBI Taxonomy" id="32597"/>
    <lineage>
        <taxon>Eukaryota</taxon>
        <taxon>Sar</taxon>
        <taxon>Alveolata</taxon>
        <taxon>Perkinsozoa</taxon>
        <taxon>Perkinsea</taxon>
        <taxon>Perkinsida</taxon>
        <taxon>Perkinsidae</taxon>
        <taxon>Perkinsus</taxon>
    </lineage>
</organism>
<dbReference type="Proteomes" id="UP000553632">
    <property type="component" value="Unassembled WGS sequence"/>
</dbReference>
<feature type="chain" id="PRO_5029724702" evidence="6">
    <location>
        <begin position="19"/>
        <end position="460"/>
    </location>
</feature>
<name>A0A7J6UB77_PEROL</name>
<keyword evidence="6" id="KW-0732">Signal</keyword>
<dbReference type="PANTHER" id="PTHR11802">
    <property type="entry name" value="SERINE PROTEASE FAMILY S10 SERINE CARBOXYPEPTIDASE"/>
    <property type="match status" value="1"/>
</dbReference>
<evidence type="ECO:0000256" key="1">
    <source>
        <dbReference type="ARBA" id="ARBA00009431"/>
    </source>
</evidence>
<dbReference type="GO" id="GO:0006508">
    <property type="term" value="P:proteolysis"/>
    <property type="evidence" value="ECO:0007669"/>
    <property type="project" value="UniProtKB-KW"/>
</dbReference>
<dbReference type="EMBL" id="JABANO010004891">
    <property type="protein sequence ID" value="KAF4754442.1"/>
    <property type="molecule type" value="Genomic_DNA"/>
</dbReference>
<keyword evidence="8" id="KW-1185">Reference proteome</keyword>
<feature type="signal peptide" evidence="6">
    <location>
        <begin position="1"/>
        <end position="18"/>
    </location>
</feature>
<protein>
    <submittedName>
        <fullName evidence="7">Uncharacterized protein</fullName>
    </submittedName>
</protein>
<dbReference type="AlphaFoldDB" id="A0A7J6UB77"/>
<keyword evidence="4" id="KW-0378">Hydrolase</keyword>
<evidence type="ECO:0000256" key="3">
    <source>
        <dbReference type="ARBA" id="ARBA00022670"/>
    </source>
</evidence>
<keyword evidence="2" id="KW-0121">Carboxypeptidase</keyword>
<evidence type="ECO:0000256" key="2">
    <source>
        <dbReference type="ARBA" id="ARBA00022645"/>
    </source>
</evidence>
<comment type="similarity">
    <text evidence="1">Belongs to the peptidase S10 family.</text>
</comment>